<dbReference type="AlphaFoldDB" id="A0A5N5WU06"/>
<keyword evidence="3" id="KW-1185">Reference proteome</keyword>
<sequence>MNTTLEEATSSNTHFMVDSPGFSLIRRRSLLTRPGIATRRSVRDSARRCPSPIGQEFGFPFNHTDQPSRHSQWPLTDHDDAVLQHTNPLSQLRPPTPSDFEYTHLGALKLGSLRVVNGSASPCPSDRSRLRPCSPAPEATTMHATEQHHSREHLAHIDRSHIPASYSDKIDSLDPWGPEIVPNFMHEGSSNGTSSSDRNVPGLFKTKPSASVLFSFEKSPTIAISHGSYAKEAEDEGISISDDDKPSDFRGTLSHESSYPRRLSHSQRKVDSGYSSAASVRSLQDNRTRASMDSQESAQRPYGYRRFTLGGSKDPDRCNIQSCPELSNQLPMNRHLSLHSPRVCSRGDSNGWLANMSTMCHETPQLRVDRRPRSLSYAAPQNYNRTVSSPQYCAQLRHLEFSPGGDSLPSVQRPQTVAIQMTDDAASNIQLLGDLAVLDAEPGYNRGTMGTETTNRRRINCDTNSNKAHKGNIHQAASAKKLVKKTSNVAHDQAPQTLGLNAAAQCLESEIEALLTPTSQRPEKAMTVGCVYPESPRGRARSRTIGLERRMSVQQQKPPNIYVASSPFICH</sequence>
<protein>
    <submittedName>
        <fullName evidence="2">Uncharacterized protein</fullName>
    </submittedName>
</protein>
<proteinExistence type="predicted"/>
<accession>A0A5N5WU06</accession>
<organism evidence="2 3">
    <name type="scientific">Aspergillus leporis</name>
    <dbReference type="NCBI Taxonomy" id="41062"/>
    <lineage>
        <taxon>Eukaryota</taxon>
        <taxon>Fungi</taxon>
        <taxon>Dikarya</taxon>
        <taxon>Ascomycota</taxon>
        <taxon>Pezizomycotina</taxon>
        <taxon>Eurotiomycetes</taxon>
        <taxon>Eurotiomycetidae</taxon>
        <taxon>Eurotiales</taxon>
        <taxon>Aspergillaceae</taxon>
        <taxon>Aspergillus</taxon>
        <taxon>Aspergillus subgen. Circumdati</taxon>
    </lineage>
</organism>
<feature type="region of interest" description="Disordered" evidence="1">
    <location>
        <begin position="121"/>
        <end position="140"/>
    </location>
</feature>
<reference evidence="2 3" key="1">
    <citation type="submission" date="2019-04" db="EMBL/GenBank/DDBJ databases">
        <title>Friends and foes A comparative genomics study of 23 Aspergillus species from section Flavi.</title>
        <authorList>
            <consortium name="DOE Joint Genome Institute"/>
            <person name="Kjaerbolling I."/>
            <person name="Vesth T."/>
            <person name="Frisvad J.C."/>
            <person name="Nybo J.L."/>
            <person name="Theobald S."/>
            <person name="Kildgaard S."/>
            <person name="Isbrandt T."/>
            <person name="Kuo A."/>
            <person name="Sato A."/>
            <person name="Lyhne E.K."/>
            <person name="Kogle M.E."/>
            <person name="Wiebenga A."/>
            <person name="Kun R.S."/>
            <person name="Lubbers R.J."/>
            <person name="Makela M.R."/>
            <person name="Barry K."/>
            <person name="Chovatia M."/>
            <person name="Clum A."/>
            <person name="Daum C."/>
            <person name="Haridas S."/>
            <person name="He G."/>
            <person name="LaButti K."/>
            <person name="Lipzen A."/>
            <person name="Mondo S."/>
            <person name="Riley R."/>
            <person name="Salamov A."/>
            <person name="Simmons B.A."/>
            <person name="Magnuson J.K."/>
            <person name="Henrissat B."/>
            <person name="Mortensen U.H."/>
            <person name="Larsen T.O."/>
            <person name="Devries R.P."/>
            <person name="Grigoriev I.V."/>
            <person name="Machida M."/>
            <person name="Baker S.E."/>
            <person name="Andersen M.R."/>
        </authorList>
    </citation>
    <scope>NUCLEOTIDE SEQUENCE [LARGE SCALE GENOMIC DNA]</scope>
    <source>
        <strain evidence="2 3">CBS 151.66</strain>
    </source>
</reference>
<gene>
    <name evidence="2" type="ORF">BDV29DRAFT_193867</name>
</gene>
<dbReference type="OrthoDB" id="5341904at2759"/>
<evidence type="ECO:0000313" key="3">
    <source>
        <dbReference type="Proteomes" id="UP000326565"/>
    </source>
</evidence>
<evidence type="ECO:0000313" key="2">
    <source>
        <dbReference type="EMBL" id="KAB8070684.1"/>
    </source>
</evidence>
<name>A0A5N5WU06_9EURO</name>
<feature type="region of interest" description="Disordered" evidence="1">
    <location>
        <begin position="227"/>
        <end position="301"/>
    </location>
</feature>
<feature type="compositionally biased region" description="Polar residues" evidence="1">
    <location>
        <begin position="273"/>
        <end position="283"/>
    </location>
</feature>
<dbReference type="EMBL" id="ML732294">
    <property type="protein sequence ID" value="KAB8070684.1"/>
    <property type="molecule type" value="Genomic_DNA"/>
</dbReference>
<dbReference type="Proteomes" id="UP000326565">
    <property type="component" value="Unassembled WGS sequence"/>
</dbReference>
<evidence type="ECO:0000256" key="1">
    <source>
        <dbReference type="SAM" id="MobiDB-lite"/>
    </source>
</evidence>